<comment type="caution">
    <text evidence="4">The sequence shown here is derived from an EMBL/GenBank/DDBJ whole genome shotgun (WGS) entry which is preliminary data.</text>
</comment>
<dbReference type="Gene3D" id="3.30.9.10">
    <property type="entry name" value="D-Amino Acid Oxidase, subunit A, domain 2"/>
    <property type="match status" value="1"/>
</dbReference>
<keyword evidence="2" id="KW-0812">Transmembrane</keyword>
<evidence type="ECO:0000259" key="3">
    <source>
        <dbReference type="Pfam" id="PF01266"/>
    </source>
</evidence>
<dbReference type="Proteomes" id="UP000053467">
    <property type="component" value="Unassembled WGS sequence"/>
</dbReference>
<dbReference type="SUPFAM" id="SSF51905">
    <property type="entry name" value="FAD/NAD(P)-binding domain"/>
    <property type="match status" value="1"/>
</dbReference>
<dbReference type="AlphaFoldDB" id="A0A101HZR2"/>
<dbReference type="Gene3D" id="3.50.50.60">
    <property type="entry name" value="FAD/NAD(P)-binding domain"/>
    <property type="match status" value="1"/>
</dbReference>
<accession>A0A101HZR2</accession>
<dbReference type="PROSITE" id="PS51257">
    <property type="entry name" value="PROKAR_LIPOPROTEIN"/>
    <property type="match status" value="1"/>
</dbReference>
<sequence length="384" mass="41951">MKDKEAYEVIIIGGGVCGCAIAYYLAKEGVKVALVEKEDICSVASGANLGFSILSYRENQITLKMAQDQLPILRKLSFELEMDIEYREAGGLILITSQEELEVLSSLVDGCHEWGFREIEIVSPQRAKQQEPALDPGQIIAAVYCSREGVLNPFNLTIGFANAAKKKGADIYVNSSVRGFEITNKKIKEVILSTGKIKTDLVISAAGAWTRELINKVGVDLPIYYERGEAMVSNPVSPIIRGIVTDGILFTETSSNEYMAAGACLAQSNSGGIILAQSTTAGENYNNQNTPLGLSLVAKRALSFFPTLRNLNIIRMWSGLVSYSEDRQPVFGFLDNPENMFVVTGFHSAMGIASAIGNMVKEIYFRGTCSYDISAFSPLRFNQK</sequence>
<dbReference type="PANTHER" id="PTHR13847:SF287">
    <property type="entry name" value="FAD-DEPENDENT OXIDOREDUCTASE DOMAIN-CONTAINING PROTEIN 1"/>
    <property type="match status" value="1"/>
</dbReference>
<dbReference type="EMBL" id="LGGX01000020">
    <property type="protein sequence ID" value="KUK86387.1"/>
    <property type="molecule type" value="Genomic_DNA"/>
</dbReference>
<dbReference type="GO" id="GO:0016491">
    <property type="term" value="F:oxidoreductase activity"/>
    <property type="evidence" value="ECO:0007669"/>
    <property type="project" value="UniProtKB-KW"/>
</dbReference>
<reference evidence="5" key="1">
    <citation type="journal article" date="2015" name="MBio">
        <title>Genome-Resolved Metagenomic Analysis Reveals Roles for Candidate Phyla and Other Microbial Community Members in Biogeochemical Transformations in Oil Reservoirs.</title>
        <authorList>
            <person name="Hu P."/>
            <person name="Tom L."/>
            <person name="Singh A."/>
            <person name="Thomas B.C."/>
            <person name="Baker B.J."/>
            <person name="Piceno Y.M."/>
            <person name="Andersen G.L."/>
            <person name="Banfield J.F."/>
        </authorList>
    </citation>
    <scope>NUCLEOTIDE SEQUENCE [LARGE SCALE GENOMIC DNA]</scope>
</reference>
<evidence type="ECO:0000313" key="5">
    <source>
        <dbReference type="Proteomes" id="UP000053467"/>
    </source>
</evidence>
<evidence type="ECO:0000256" key="1">
    <source>
        <dbReference type="ARBA" id="ARBA00023002"/>
    </source>
</evidence>
<keyword evidence="2" id="KW-1133">Transmembrane helix</keyword>
<evidence type="ECO:0000313" key="4">
    <source>
        <dbReference type="EMBL" id="KUK86387.1"/>
    </source>
</evidence>
<feature type="domain" description="FAD dependent oxidoreductase" evidence="3">
    <location>
        <begin position="9"/>
        <end position="360"/>
    </location>
</feature>
<protein>
    <submittedName>
        <fullName evidence="4">FAD dependent oxidoreductase</fullName>
    </submittedName>
</protein>
<keyword evidence="2" id="KW-0472">Membrane</keyword>
<dbReference type="GO" id="GO:0005737">
    <property type="term" value="C:cytoplasm"/>
    <property type="evidence" value="ECO:0007669"/>
    <property type="project" value="TreeGrafter"/>
</dbReference>
<dbReference type="PANTHER" id="PTHR13847">
    <property type="entry name" value="SARCOSINE DEHYDROGENASE-RELATED"/>
    <property type="match status" value="1"/>
</dbReference>
<name>A0A101HZR2_UNCT6</name>
<dbReference type="InterPro" id="IPR036188">
    <property type="entry name" value="FAD/NAD-bd_sf"/>
</dbReference>
<evidence type="ECO:0000256" key="2">
    <source>
        <dbReference type="SAM" id="Phobius"/>
    </source>
</evidence>
<dbReference type="InterPro" id="IPR006076">
    <property type="entry name" value="FAD-dep_OxRdtase"/>
</dbReference>
<keyword evidence="1" id="KW-0560">Oxidoreductase</keyword>
<gene>
    <name evidence="4" type="ORF">XE03_1519</name>
</gene>
<proteinExistence type="predicted"/>
<dbReference type="Pfam" id="PF01266">
    <property type="entry name" value="DAO"/>
    <property type="match status" value="1"/>
</dbReference>
<organism evidence="4 5">
    <name type="scientific">candidate division TA06 bacterium 34_109</name>
    <dbReference type="NCBI Taxonomy" id="1635277"/>
    <lineage>
        <taxon>Bacteria</taxon>
        <taxon>Bacteria division TA06</taxon>
    </lineage>
</organism>
<feature type="transmembrane region" description="Helical" evidence="2">
    <location>
        <begin position="7"/>
        <end position="26"/>
    </location>
</feature>